<gene>
    <name evidence="2" type="ORF">ABLV49_14875</name>
</gene>
<dbReference type="InterPro" id="IPR052533">
    <property type="entry name" value="WalJ/YycJ-like"/>
</dbReference>
<dbReference type="Gene3D" id="3.60.15.10">
    <property type="entry name" value="Ribonuclease Z/Hydroxyacylglutathione hydrolase-like"/>
    <property type="match status" value="1"/>
</dbReference>
<dbReference type="Pfam" id="PF12706">
    <property type="entry name" value="Lactamase_B_2"/>
    <property type="match status" value="1"/>
</dbReference>
<dbReference type="SUPFAM" id="SSF56281">
    <property type="entry name" value="Metallo-hydrolase/oxidoreductase"/>
    <property type="match status" value="1"/>
</dbReference>
<dbReference type="RefSeq" id="WP_349277587.1">
    <property type="nucleotide sequence ID" value="NZ_CBCSCU010000003.1"/>
</dbReference>
<proteinExistence type="predicted"/>
<reference evidence="2" key="1">
    <citation type="submission" date="2024-05" db="EMBL/GenBank/DDBJ databases">
        <authorList>
            <person name="Bunk B."/>
            <person name="Swiderski J."/>
            <person name="Sproer C."/>
            <person name="Thiel V."/>
        </authorList>
    </citation>
    <scope>NUCLEOTIDE SEQUENCE</scope>
    <source>
        <strain evidence="2">DSM 17735</strain>
    </source>
</reference>
<dbReference type="PANTHER" id="PTHR47619:SF1">
    <property type="entry name" value="EXODEOXYRIBONUCLEASE WALJ"/>
    <property type="match status" value="1"/>
</dbReference>
<dbReference type="AlphaFoldDB" id="A0AAU7LNE4"/>
<sequence length="257" mass="27230">MLRFKSLGSGSGGNSTLVEACGLVPFRILIDCGLGIRQLALRLAQADLRFEDIHAVFITHEHGDHVGCARTLALRHRIPVWMSQGTHSAIGAPDFEGLLHTARDGKAIDLGGLQLMPFTVPHDAREPLQLNCTDGSAKLGILTDLGHATPHVMAHLQACDALLLESNHDTELLNQSVYPAFLKRRVGGDYGHLSNAAAAGIACAANHSGLKHVVAAHLSAQNNRPDLAQDALSHALGCKRSDIVVAGAASGTPWLQI</sequence>
<evidence type="ECO:0000259" key="1">
    <source>
        <dbReference type="SMART" id="SM00849"/>
    </source>
</evidence>
<accession>A0AAU7LNE4</accession>
<evidence type="ECO:0000313" key="2">
    <source>
        <dbReference type="EMBL" id="XBP69177.1"/>
    </source>
</evidence>
<dbReference type="InterPro" id="IPR001279">
    <property type="entry name" value="Metallo-B-lactamas"/>
</dbReference>
<dbReference type="EMBL" id="CP157675">
    <property type="protein sequence ID" value="XBP69177.1"/>
    <property type="molecule type" value="Genomic_DNA"/>
</dbReference>
<name>A0AAU7LNE4_9BURK</name>
<dbReference type="InterPro" id="IPR036866">
    <property type="entry name" value="RibonucZ/Hydroxyglut_hydro"/>
</dbReference>
<organism evidence="2">
    <name type="scientific">Polaromonas hydrogenivorans</name>
    <dbReference type="NCBI Taxonomy" id="335476"/>
    <lineage>
        <taxon>Bacteria</taxon>
        <taxon>Pseudomonadati</taxon>
        <taxon>Pseudomonadota</taxon>
        <taxon>Betaproteobacteria</taxon>
        <taxon>Burkholderiales</taxon>
        <taxon>Comamonadaceae</taxon>
        <taxon>Polaromonas</taxon>
    </lineage>
</organism>
<dbReference type="PANTHER" id="PTHR47619">
    <property type="entry name" value="METALLO-HYDROLASE YYCJ-RELATED"/>
    <property type="match status" value="1"/>
</dbReference>
<protein>
    <submittedName>
        <fullName evidence="2">MBL fold metallo-hydrolase</fullName>
    </submittedName>
</protein>
<feature type="domain" description="Metallo-beta-lactamase" evidence="1">
    <location>
        <begin position="12"/>
        <end position="181"/>
    </location>
</feature>
<dbReference type="SMART" id="SM00849">
    <property type="entry name" value="Lactamase_B"/>
    <property type="match status" value="1"/>
</dbReference>